<feature type="domain" description="Putative restriction endonuclease" evidence="2">
    <location>
        <begin position="55"/>
        <end position="203"/>
    </location>
</feature>
<dbReference type="CDD" id="cd06260">
    <property type="entry name" value="DUF820-like"/>
    <property type="match status" value="1"/>
</dbReference>
<dbReference type="EMBL" id="BOMN01000108">
    <property type="protein sequence ID" value="GIE24390.1"/>
    <property type="molecule type" value="Genomic_DNA"/>
</dbReference>
<dbReference type="InterPro" id="IPR008538">
    <property type="entry name" value="Uma2"/>
</dbReference>
<dbReference type="PANTHER" id="PTHR35400:SF3">
    <property type="entry name" value="SLL1072 PROTEIN"/>
    <property type="match status" value="1"/>
</dbReference>
<dbReference type="RefSeq" id="WP_239159446.1">
    <property type="nucleotide sequence ID" value="NZ_BAAATV010000017.1"/>
</dbReference>
<evidence type="ECO:0000313" key="4">
    <source>
        <dbReference type="Proteomes" id="UP000603200"/>
    </source>
</evidence>
<feature type="region of interest" description="Disordered" evidence="1">
    <location>
        <begin position="1"/>
        <end position="22"/>
    </location>
</feature>
<proteinExistence type="predicted"/>
<gene>
    <name evidence="3" type="ORF">Ahu01nite_074920</name>
</gene>
<name>A0ABQ4A0J3_9ACTN</name>
<dbReference type="InterPro" id="IPR012296">
    <property type="entry name" value="Nuclease_put_TT1808"/>
</dbReference>
<evidence type="ECO:0000313" key="3">
    <source>
        <dbReference type="EMBL" id="GIE24390.1"/>
    </source>
</evidence>
<dbReference type="Pfam" id="PF05685">
    <property type="entry name" value="Uma2"/>
    <property type="match status" value="1"/>
</dbReference>
<comment type="caution">
    <text evidence="3">The sequence shown here is derived from an EMBL/GenBank/DDBJ whole genome shotgun (WGS) entry which is preliminary data.</text>
</comment>
<dbReference type="PANTHER" id="PTHR35400">
    <property type="entry name" value="SLR1083 PROTEIN"/>
    <property type="match status" value="1"/>
</dbReference>
<dbReference type="SUPFAM" id="SSF52980">
    <property type="entry name" value="Restriction endonuclease-like"/>
    <property type="match status" value="1"/>
</dbReference>
<protein>
    <recommendedName>
        <fullName evidence="2">Putative restriction endonuclease domain-containing protein</fullName>
    </recommendedName>
</protein>
<sequence length="218" mass="23428">MAQLERPDVPPDVTNDAAGPGDDDTSIYVMGAEAVGNYFPATVTLDDLTVMNTADRYGHRYELSPEGVLTVMPPPGSRHAAIAQRLSFWFGFAGWPADHVLQGLGILVSGPDGDGGRIPDVTLWAQPLPDGVWFTLDDLLLVVEIVSPSSATMDGVTKLQEYAATGISRYWIVDQDDARTVSMYELGADKTYELAAEVPLADLLEAAPGDYGLGWDAR</sequence>
<evidence type="ECO:0000259" key="2">
    <source>
        <dbReference type="Pfam" id="PF05685"/>
    </source>
</evidence>
<dbReference type="Gene3D" id="3.90.1570.10">
    <property type="entry name" value="tt1808, chain A"/>
    <property type="match status" value="1"/>
</dbReference>
<evidence type="ECO:0000256" key="1">
    <source>
        <dbReference type="SAM" id="MobiDB-lite"/>
    </source>
</evidence>
<keyword evidence="4" id="KW-1185">Reference proteome</keyword>
<accession>A0ABQ4A0J3</accession>
<dbReference type="InterPro" id="IPR011335">
    <property type="entry name" value="Restrct_endonuc-II-like"/>
</dbReference>
<dbReference type="Proteomes" id="UP000603200">
    <property type="component" value="Unassembled WGS sequence"/>
</dbReference>
<reference evidence="3 4" key="1">
    <citation type="submission" date="2021-01" db="EMBL/GenBank/DDBJ databases">
        <title>Whole genome shotgun sequence of Actinoplanes humidus NBRC 14915.</title>
        <authorList>
            <person name="Komaki H."/>
            <person name="Tamura T."/>
        </authorList>
    </citation>
    <scope>NUCLEOTIDE SEQUENCE [LARGE SCALE GENOMIC DNA]</scope>
    <source>
        <strain evidence="3 4">NBRC 14915</strain>
    </source>
</reference>
<organism evidence="3 4">
    <name type="scientific">Winogradskya humida</name>
    <dbReference type="NCBI Taxonomy" id="113566"/>
    <lineage>
        <taxon>Bacteria</taxon>
        <taxon>Bacillati</taxon>
        <taxon>Actinomycetota</taxon>
        <taxon>Actinomycetes</taxon>
        <taxon>Micromonosporales</taxon>
        <taxon>Micromonosporaceae</taxon>
        <taxon>Winogradskya</taxon>
    </lineage>
</organism>